<name>A0ABW4GXU8_9ACTN</name>
<feature type="transmembrane region" description="Helical" evidence="1">
    <location>
        <begin position="194"/>
        <end position="216"/>
    </location>
</feature>
<dbReference type="RefSeq" id="WP_219528101.1">
    <property type="nucleotide sequence ID" value="NZ_JAHKRM010000003.1"/>
</dbReference>
<keyword evidence="1" id="KW-0472">Membrane</keyword>
<keyword evidence="1" id="KW-0812">Transmembrane</keyword>
<dbReference type="Proteomes" id="UP001597097">
    <property type="component" value="Unassembled WGS sequence"/>
</dbReference>
<proteinExistence type="predicted"/>
<evidence type="ECO:0000313" key="3">
    <source>
        <dbReference type="EMBL" id="MFD1547308.1"/>
    </source>
</evidence>
<organism evidence="3 4">
    <name type="scientific">Nonomuraea guangzhouensis</name>
    <dbReference type="NCBI Taxonomy" id="1291555"/>
    <lineage>
        <taxon>Bacteria</taxon>
        <taxon>Bacillati</taxon>
        <taxon>Actinomycetota</taxon>
        <taxon>Actinomycetes</taxon>
        <taxon>Streptosporangiales</taxon>
        <taxon>Streptosporangiaceae</taxon>
        <taxon>Nonomuraea</taxon>
    </lineage>
</organism>
<keyword evidence="2" id="KW-0732">Signal</keyword>
<reference evidence="4" key="1">
    <citation type="journal article" date="2019" name="Int. J. Syst. Evol. Microbiol.">
        <title>The Global Catalogue of Microorganisms (GCM) 10K type strain sequencing project: providing services to taxonomists for standard genome sequencing and annotation.</title>
        <authorList>
            <consortium name="The Broad Institute Genomics Platform"/>
            <consortium name="The Broad Institute Genome Sequencing Center for Infectious Disease"/>
            <person name="Wu L."/>
            <person name="Ma J."/>
        </authorList>
    </citation>
    <scope>NUCLEOTIDE SEQUENCE [LARGE SCALE GENOMIC DNA]</scope>
    <source>
        <strain evidence="4">CGMCC 1.15399</strain>
    </source>
</reference>
<dbReference type="EMBL" id="JBHUCM010000075">
    <property type="protein sequence ID" value="MFD1547308.1"/>
    <property type="molecule type" value="Genomic_DNA"/>
</dbReference>
<accession>A0ABW4GXU8</accession>
<keyword evidence="1" id="KW-1133">Transmembrane helix</keyword>
<feature type="chain" id="PRO_5046991040" description="DUF3592 domain-containing protein" evidence="2">
    <location>
        <begin position="17"/>
        <end position="218"/>
    </location>
</feature>
<gene>
    <name evidence="3" type="ORF">ACFSJ0_60490</name>
</gene>
<feature type="transmembrane region" description="Helical" evidence="1">
    <location>
        <begin position="167"/>
        <end position="188"/>
    </location>
</feature>
<keyword evidence="4" id="KW-1185">Reference proteome</keyword>
<evidence type="ECO:0000256" key="1">
    <source>
        <dbReference type="SAM" id="Phobius"/>
    </source>
</evidence>
<evidence type="ECO:0000313" key="4">
    <source>
        <dbReference type="Proteomes" id="UP001597097"/>
    </source>
</evidence>
<feature type="transmembrane region" description="Helical" evidence="1">
    <location>
        <begin position="136"/>
        <end position="155"/>
    </location>
</feature>
<protein>
    <recommendedName>
        <fullName evidence="5">DUF3592 domain-containing protein</fullName>
    </recommendedName>
</protein>
<evidence type="ECO:0008006" key="5">
    <source>
        <dbReference type="Google" id="ProtNLM"/>
    </source>
</evidence>
<feature type="signal peptide" evidence="2">
    <location>
        <begin position="1"/>
        <end position="16"/>
    </location>
</feature>
<evidence type="ECO:0000256" key="2">
    <source>
        <dbReference type="SAM" id="SignalP"/>
    </source>
</evidence>
<sequence length="218" mass="23773">MVALGLGMLVAALVGAAGPYQQTREFREVVACDRGVGDCFGNEAGSIVGRRTYTTTSTTTDANGQTHTSTTTHYEITWQRANGSRQARDVSSGFYVKAKQGQPATLRLWHGEVVGVEVMGGEQWFLPESGTTLSRWLYLAFFGLGVLLWGLLFGWWDGLFMLAFRTFAWMFMSFMPVDITTDALAYGWTTGTDLVVQILFALFFTGIAAGLLFGSLGG</sequence>
<comment type="caution">
    <text evidence="3">The sequence shown here is derived from an EMBL/GenBank/DDBJ whole genome shotgun (WGS) entry which is preliminary data.</text>
</comment>